<dbReference type="Gene3D" id="2.60.40.2230">
    <property type="entry name" value="Uncharacterised protein YcnI-like PF07987, DUF1775"/>
    <property type="match status" value="1"/>
</dbReference>
<evidence type="ECO:0000256" key="1">
    <source>
        <dbReference type="SAM" id="SignalP"/>
    </source>
</evidence>
<evidence type="ECO:0000259" key="2">
    <source>
        <dbReference type="Pfam" id="PF07987"/>
    </source>
</evidence>
<accession>A0AAD5UBN7</accession>
<keyword evidence="1" id="KW-0732">Signal</keyword>
<dbReference type="CDD" id="cd08545">
    <property type="entry name" value="YcnI_like"/>
    <property type="match status" value="1"/>
</dbReference>
<organism evidence="3 4">
    <name type="scientific">Boothiomyces macroporosus</name>
    <dbReference type="NCBI Taxonomy" id="261099"/>
    <lineage>
        <taxon>Eukaryota</taxon>
        <taxon>Fungi</taxon>
        <taxon>Fungi incertae sedis</taxon>
        <taxon>Chytridiomycota</taxon>
        <taxon>Chytridiomycota incertae sedis</taxon>
        <taxon>Chytridiomycetes</taxon>
        <taxon>Rhizophydiales</taxon>
        <taxon>Terramycetaceae</taxon>
        <taxon>Boothiomyces</taxon>
    </lineage>
</organism>
<feature type="chain" id="PRO_5042006311" description="YncI copper-binding domain-containing protein" evidence="1">
    <location>
        <begin position="18"/>
        <end position="202"/>
    </location>
</feature>
<dbReference type="EMBL" id="JADGKB010000109">
    <property type="protein sequence ID" value="KAJ3253454.1"/>
    <property type="molecule type" value="Genomic_DNA"/>
</dbReference>
<protein>
    <recommendedName>
        <fullName evidence="2">YncI copper-binding domain-containing protein</fullName>
    </recommendedName>
</protein>
<dbReference type="Pfam" id="PF07987">
    <property type="entry name" value="DUF1775"/>
    <property type="match status" value="1"/>
</dbReference>
<keyword evidence="4" id="KW-1185">Reference proteome</keyword>
<dbReference type="InterPro" id="IPR038507">
    <property type="entry name" value="YcnI-like_sf"/>
</dbReference>
<sequence length="202" mass="21851">MMLHSIALIAGTVLAHATINPPVTNSAYAAFIVRVPHGCNSTNTLQVTVQIPKGVTSVKPKKIYGWRLLTSTRNLDTPITSESGAVITTEIDSVTWTDGNLPDSEFEEFPLSVKLPFPATDGTKFYFPVIQQCVVGSNNWTQIPGPGVPLQFPAPSLVAMANNTLVQFNGTFVQAQMQSVKSLSKSYSYSLAIQSIFLMMAL</sequence>
<evidence type="ECO:0000313" key="3">
    <source>
        <dbReference type="EMBL" id="KAJ3253454.1"/>
    </source>
</evidence>
<name>A0AAD5UBN7_9FUNG</name>
<proteinExistence type="predicted"/>
<feature type="domain" description="YncI copper-binding" evidence="2">
    <location>
        <begin position="16"/>
        <end position="157"/>
    </location>
</feature>
<dbReference type="Proteomes" id="UP001210925">
    <property type="component" value="Unassembled WGS sequence"/>
</dbReference>
<reference evidence="3" key="1">
    <citation type="submission" date="2020-05" db="EMBL/GenBank/DDBJ databases">
        <title>Phylogenomic resolution of chytrid fungi.</title>
        <authorList>
            <person name="Stajich J.E."/>
            <person name="Amses K."/>
            <person name="Simmons R."/>
            <person name="Seto K."/>
            <person name="Myers J."/>
            <person name="Bonds A."/>
            <person name="Quandt C.A."/>
            <person name="Barry K."/>
            <person name="Liu P."/>
            <person name="Grigoriev I."/>
            <person name="Longcore J.E."/>
            <person name="James T.Y."/>
        </authorList>
    </citation>
    <scope>NUCLEOTIDE SEQUENCE</scope>
    <source>
        <strain evidence="3">PLAUS21</strain>
    </source>
</reference>
<evidence type="ECO:0000313" key="4">
    <source>
        <dbReference type="Proteomes" id="UP001210925"/>
    </source>
</evidence>
<gene>
    <name evidence="3" type="ORF">HK103_000534</name>
</gene>
<feature type="signal peptide" evidence="1">
    <location>
        <begin position="1"/>
        <end position="17"/>
    </location>
</feature>
<dbReference type="AlphaFoldDB" id="A0AAD5UBN7"/>
<comment type="caution">
    <text evidence="3">The sequence shown here is derived from an EMBL/GenBank/DDBJ whole genome shotgun (WGS) entry which is preliminary data.</text>
</comment>
<dbReference type="InterPro" id="IPR012533">
    <property type="entry name" value="YcnI-copper_dom"/>
</dbReference>